<keyword evidence="6" id="KW-0281">Fimbrium</keyword>
<dbReference type="SUPFAM" id="SSF53300">
    <property type="entry name" value="vWA-like"/>
    <property type="match status" value="1"/>
</dbReference>
<evidence type="ECO:0000256" key="5">
    <source>
        <dbReference type="ARBA" id="ARBA00022837"/>
    </source>
</evidence>
<keyword evidence="3" id="KW-1029">Fimbrium biogenesis</keyword>
<gene>
    <name evidence="9" type="ORF">H8L32_19495</name>
</gene>
<feature type="domain" description="VWFA" evidence="8">
    <location>
        <begin position="312"/>
        <end position="440"/>
    </location>
</feature>
<dbReference type="RefSeq" id="WP_186948942.1">
    <property type="nucleotide sequence ID" value="NZ_JACOGF010000011.1"/>
</dbReference>
<dbReference type="InterPro" id="IPR036465">
    <property type="entry name" value="vWFA_dom_sf"/>
</dbReference>
<dbReference type="InterPro" id="IPR008707">
    <property type="entry name" value="B-propeller_PilY1"/>
</dbReference>
<feature type="signal peptide" evidence="7">
    <location>
        <begin position="1"/>
        <end position="32"/>
    </location>
</feature>
<evidence type="ECO:0000313" key="10">
    <source>
        <dbReference type="Proteomes" id="UP000650424"/>
    </source>
</evidence>
<dbReference type="EMBL" id="JACOGF010000011">
    <property type="protein sequence ID" value="MBC3919670.1"/>
    <property type="molecule type" value="Genomic_DNA"/>
</dbReference>
<dbReference type="InterPro" id="IPR011047">
    <property type="entry name" value="Quinoprotein_ADH-like_sf"/>
</dbReference>
<comment type="similarity">
    <text evidence="2">Belongs to the PilY1 family.</text>
</comment>
<dbReference type="Proteomes" id="UP000650424">
    <property type="component" value="Unassembled WGS sequence"/>
</dbReference>
<proteinExistence type="inferred from homology"/>
<evidence type="ECO:0000256" key="1">
    <source>
        <dbReference type="ARBA" id="ARBA00004561"/>
    </source>
</evidence>
<comment type="subcellular location">
    <subcellularLocation>
        <location evidence="1">Fimbrium</location>
    </subcellularLocation>
</comment>
<dbReference type="Gene3D" id="3.40.50.410">
    <property type="entry name" value="von Willebrand factor, type A domain"/>
    <property type="match status" value="1"/>
</dbReference>
<comment type="caution">
    <text evidence="9">The sequence shown here is derived from an EMBL/GenBank/DDBJ whole genome shotgun (WGS) entry which is preliminary data.</text>
</comment>
<organism evidence="9 10">
    <name type="scientific">Undibacterium hunanense</name>
    <dbReference type="NCBI Taxonomy" id="2762292"/>
    <lineage>
        <taxon>Bacteria</taxon>
        <taxon>Pseudomonadati</taxon>
        <taxon>Pseudomonadota</taxon>
        <taxon>Betaproteobacteria</taxon>
        <taxon>Burkholderiales</taxon>
        <taxon>Oxalobacteraceae</taxon>
        <taxon>Undibacterium</taxon>
    </lineage>
</organism>
<dbReference type="Pfam" id="PF05567">
    <property type="entry name" value="T4P_PilY1"/>
    <property type="match status" value="1"/>
</dbReference>
<evidence type="ECO:0000256" key="7">
    <source>
        <dbReference type="SAM" id="SignalP"/>
    </source>
</evidence>
<keyword evidence="10" id="KW-1185">Reference proteome</keyword>
<dbReference type="SUPFAM" id="SSF50998">
    <property type="entry name" value="Quinoprotein alcohol dehydrogenase-like"/>
    <property type="match status" value="1"/>
</dbReference>
<evidence type="ECO:0000256" key="3">
    <source>
        <dbReference type="ARBA" id="ARBA00022558"/>
    </source>
</evidence>
<evidence type="ECO:0000259" key="8">
    <source>
        <dbReference type="PROSITE" id="PS50234"/>
    </source>
</evidence>
<evidence type="ECO:0000256" key="4">
    <source>
        <dbReference type="ARBA" id="ARBA00022723"/>
    </source>
</evidence>
<evidence type="ECO:0000256" key="6">
    <source>
        <dbReference type="ARBA" id="ARBA00023263"/>
    </source>
</evidence>
<protein>
    <submittedName>
        <fullName evidence="9">Pilus assembly protein PilY</fullName>
    </submittedName>
</protein>
<name>A0ABR6ZUY1_9BURK</name>
<keyword evidence="5" id="KW-0106">Calcium</keyword>
<feature type="chain" id="PRO_5046735946" evidence="7">
    <location>
        <begin position="33"/>
        <end position="1117"/>
    </location>
</feature>
<sequence>MRIPRNTQIVKLPVTAIFAGVLTLLSSGTASAAALVLSQTPLFVTNSVLPNVLVVLDNSESMDGTMSGKLIAGDDATTRSNVARTVMRDTITNYRNAFNWGLMSFDITSTSFYVTYAYYLGSTTGMVFTDSCSGSPLQTSGGQPCVVNPTPFTGGAYVTYDTSGDDASINDVLYTSSPSASQCATTTIGSLTYCKAMWALTGGAGTTYTFYGNHTATNSWAASTFSGCPLGTCSPISLSETDAGYIPRNPPIMRQLYLPRAWGYGGTNSGKGKLNEAVMADTTAHYNNLISYLATETASTSTTEIKNASTFTPLPGALGSVKTYFSGASTPVKYNCQKNFAMLVTDGLATADTSGNQYSAADRAAGKPLNDTVAAITALRTTAVPSFGTQDIQTYVVGLGDTVQNPTAVAALNSMANAGGTGNAYLASNATAFNNAIQSIAGNITAQVGSASAVSLNSTQINSGSALFQGKFSSIDWSGQLLSYPITSTGALGALSWDAGQVLNGQNWNTGRVILTNNLLTTNATGRGVAFRWPSNPLSPSSTTEINVNQILALNKNSSGTADGQGQLRVQYLRGDKSNEGAAPMFRKRTRSVLGDIVDSNSVYVAKPPFTYPDSLESAKYVTFSQSNATRTPMVYVGANDGMLHGFSAVDGSEKIAYIPTQVYSNLSKLTDPAYAHRFFVDGSPTVGDVFYAGAWHSVLVGSLRGGGQGIFALDVTNPSTFAETNAATTVLWEFNDADDGTEYDLGYTYTQPMVVKMANGKWAAVFGNGYNNTTADGKASSTGAAAIYIVDIQTGALIKKLYTNTGSASTPNGIGSVTPVDVNGDNIVDYIYAGDLLGNVWKFDVRATSTSSWGPSFGTNVAPLPLFTAKDSTGKNQPITGKVTVGRNPVSGYMVYFGTGQYLATTDLTDTSPQSFYGVWDNGATVSGRSLLLAQTINTTTATGAGSTFRTSSQNGVATTMYVAPLNKKGWYVDLPISTERQVTDPLLNDSNIVFSTLIPSTDPCASGGSGWIMELDAVTGNMISDPIFPTGTSDTFASTDFATAGVKTSAIPSTPRVINKQGVSYGSTTGSGSTSGTGTAYAKEKKLTSQSDGTINNLTEKSSITQKRIMWRQVQ</sequence>
<reference evidence="9 10" key="1">
    <citation type="submission" date="2020-08" db="EMBL/GenBank/DDBJ databases">
        <title>Novel species isolated from subtropical streams in China.</title>
        <authorList>
            <person name="Lu H."/>
        </authorList>
    </citation>
    <scope>NUCLEOTIDE SEQUENCE [LARGE SCALE GENOMIC DNA]</scope>
    <source>
        <strain evidence="9 10">CY18W</strain>
    </source>
</reference>
<dbReference type="InterPro" id="IPR002035">
    <property type="entry name" value="VWF_A"/>
</dbReference>
<evidence type="ECO:0000256" key="2">
    <source>
        <dbReference type="ARBA" id="ARBA00008387"/>
    </source>
</evidence>
<keyword evidence="4" id="KW-0479">Metal-binding</keyword>
<accession>A0ABR6ZUY1</accession>
<keyword evidence="7" id="KW-0732">Signal</keyword>
<evidence type="ECO:0000313" key="9">
    <source>
        <dbReference type="EMBL" id="MBC3919670.1"/>
    </source>
</evidence>
<dbReference type="PROSITE" id="PS50234">
    <property type="entry name" value="VWFA"/>
    <property type="match status" value="1"/>
</dbReference>